<name>A0A7Y9EZY2_9ACTN</name>
<sequence length="269" mass="28943">MSAPRRPDARPDERSDEPVPDPAAEQATDQDRSGGPLPAGLPPGMLEALYARPSRARTALVVVPLLAGLGVAAYVGSTLLWPGDDEPSASSGTSDAATDAVTCWDGEEKTDERSCALPTGRDGLRHVFPSFDPDRLDCRDELAANPQYQRPAMWTCDVSIAGPVQITYSQVNGAKAARRYFDQLHGVESNADRSSSGVRRERWRASRLKSGPDEGRWGGSFLLRGAPYAVTVVAQRRPDVGRALDRRVSVRPLDELRLAAPEADPSGEG</sequence>
<dbReference type="RefSeq" id="WP_179614888.1">
    <property type="nucleotide sequence ID" value="NZ_CP059163.1"/>
</dbReference>
<keyword evidence="4" id="KW-1185">Reference proteome</keyword>
<protein>
    <submittedName>
        <fullName evidence="3">Uncharacterized protein</fullName>
    </submittedName>
</protein>
<keyword evidence="2" id="KW-0812">Transmembrane</keyword>
<organism evidence="3 4">
    <name type="scientific">Nocardioides marinisabuli</name>
    <dbReference type="NCBI Taxonomy" id="419476"/>
    <lineage>
        <taxon>Bacteria</taxon>
        <taxon>Bacillati</taxon>
        <taxon>Actinomycetota</taxon>
        <taxon>Actinomycetes</taxon>
        <taxon>Propionibacteriales</taxon>
        <taxon>Nocardioidaceae</taxon>
        <taxon>Nocardioides</taxon>
    </lineage>
</organism>
<evidence type="ECO:0000313" key="3">
    <source>
        <dbReference type="EMBL" id="NYD57074.1"/>
    </source>
</evidence>
<feature type="compositionally biased region" description="Basic and acidic residues" evidence="1">
    <location>
        <begin position="1"/>
        <end position="17"/>
    </location>
</feature>
<dbReference type="AlphaFoldDB" id="A0A7Y9EZY2"/>
<feature type="transmembrane region" description="Helical" evidence="2">
    <location>
        <begin position="59"/>
        <end position="81"/>
    </location>
</feature>
<proteinExistence type="predicted"/>
<evidence type="ECO:0000256" key="1">
    <source>
        <dbReference type="SAM" id="MobiDB-lite"/>
    </source>
</evidence>
<feature type="region of interest" description="Disordered" evidence="1">
    <location>
        <begin position="1"/>
        <end position="44"/>
    </location>
</feature>
<dbReference type="Proteomes" id="UP000516957">
    <property type="component" value="Unassembled WGS sequence"/>
</dbReference>
<keyword evidence="2" id="KW-0472">Membrane</keyword>
<dbReference type="EMBL" id="JACCBE010000001">
    <property type="protein sequence ID" value="NYD57074.1"/>
    <property type="molecule type" value="Genomic_DNA"/>
</dbReference>
<gene>
    <name evidence="3" type="ORF">BKA08_001312</name>
</gene>
<comment type="caution">
    <text evidence="3">The sequence shown here is derived from an EMBL/GenBank/DDBJ whole genome shotgun (WGS) entry which is preliminary data.</text>
</comment>
<reference evidence="3 4" key="1">
    <citation type="submission" date="2020-07" db="EMBL/GenBank/DDBJ databases">
        <title>Sequencing the genomes of 1000 actinobacteria strains.</title>
        <authorList>
            <person name="Klenk H.-P."/>
        </authorList>
    </citation>
    <scope>NUCLEOTIDE SEQUENCE [LARGE SCALE GENOMIC DNA]</scope>
    <source>
        <strain evidence="3 4">DSM 18965</strain>
    </source>
</reference>
<feature type="compositionally biased region" description="Low complexity" evidence="1">
    <location>
        <begin position="34"/>
        <end position="44"/>
    </location>
</feature>
<accession>A0A7Y9EZY2</accession>
<evidence type="ECO:0000313" key="4">
    <source>
        <dbReference type="Proteomes" id="UP000516957"/>
    </source>
</evidence>
<keyword evidence="2" id="KW-1133">Transmembrane helix</keyword>
<evidence type="ECO:0000256" key="2">
    <source>
        <dbReference type="SAM" id="Phobius"/>
    </source>
</evidence>